<dbReference type="AlphaFoldDB" id="A0A643BYV1"/>
<sequence>MGFSRRKTISQMRGFGILSIRHEVPSKHSRRPIPFSLTTGKGGSVGSTVLRMGGTPGQGGAQLGPGQGRKCELLTDLGQGGERLGGRCPALHFWSPPCLTSALAHSQSLSVSGSDVTLFLPLPPPPSPSGVPRPLCLAVAPSHDRPHPALCVQPATLCRGAGPPSQVGGGPLPSWKVPSLPWPPLRKSLPHHLGPLSLASAPLLQLPGPSPPHWPAAGTAP</sequence>
<feature type="region of interest" description="Disordered" evidence="1">
    <location>
        <begin position="26"/>
        <end position="45"/>
    </location>
</feature>
<dbReference type="Proteomes" id="UP000437017">
    <property type="component" value="Unassembled WGS sequence"/>
</dbReference>
<protein>
    <submittedName>
        <fullName evidence="2">Uncharacterized protein</fullName>
    </submittedName>
</protein>
<dbReference type="EMBL" id="SGJD01003316">
    <property type="protein sequence ID" value="KAB0393186.1"/>
    <property type="molecule type" value="Genomic_DNA"/>
</dbReference>
<reference evidence="2 3" key="1">
    <citation type="journal article" date="2019" name="PLoS ONE">
        <title>Genomic analyses reveal an absence of contemporary introgressive admixture between fin whales and blue whales, despite known hybrids.</title>
        <authorList>
            <person name="Westbury M.V."/>
            <person name="Petersen B."/>
            <person name="Lorenzen E.D."/>
        </authorList>
    </citation>
    <scope>NUCLEOTIDE SEQUENCE [LARGE SCALE GENOMIC DNA]</scope>
    <source>
        <strain evidence="2">FinWhale-01</strain>
    </source>
</reference>
<accession>A0A643BYV1</accession>
<evidence type="ECO:0000256" key="1">
    <source>
        <dbReference type="SAM" id="MobiDB-lite"/>
    </source>
</evidence>
<evidence type="ECO:0000313" key="3">
    <source>
        <dbReference type="Proteomes" id="UP000437017"/>
    </source>
</evidence>
<organism evidence="2 3">
    <name type="scientific">Balaenoptera physalus</name>
    <name type="common">Fin whale</name>
    <name type="synonym">Balaena physalus</name>
    <dbReference type="NCBI Taxonomy" id="9770"/>
    <lineage>
        <taxon>Eukaryota</taxon>
        <taxon>Metazoa</taxon>
        <taxon>Chordata</taxon>
        <taxon>Craniata</taxon>
        <taxon>Vertebrata</taxon>
        <taxon>Euteleostomi</taxon>
        <taxon>Mammalia</taxon>
        <taxon>Eutheria</taxon>
        <taxon>Laurasiatheria</taxon>
        <taxon>Artiodactyla</taxon>
        <taxon>Whippomorpha</taxon>
        <taxon>Cetacea</taxon>
        <taxon>Mysticeti</taxon>
        <taxon>Balaenopteridae</taxon>
        <taxon>Balaenoptera</taxon>
    </lineage>
</organism>
<gene>
    <name evidence="2" type="ORF">E2I00_001452</name>
</gene>
<comment type="caution">
    <text evidence="2">The sequence shown here is derived from an EMBL/GenBank/DDBJ whole genome shotgun (WGS) entry which is preliminary data.</text>
</comment>
<keyword evidence="3" id="KW-1185">Reference proteome</keyword>
<name>A0A643BYV1_BALPH</name>
<proteinExistence type="predicted"/>
<evidence type="ECO:0000313" key="2">
    <source>
        <dbReference type="EMBL" id="KAB0393186.1"/>
    </source>
</evidence>